<dbReference type="Gene3D" id="3.40.190.10">
    <property type="entry name" value="Periplasmic binding protein-like II"/>
    <property type="match status" value="1"/>
</dbReference>
<keyword evidence="7" id="KW-1185">Reference proteome</keyword>
<dbReference type="GO" id="GO:0003677">
    <property type="term" value="F:DNA binding"/>
    <property type="evidence" value="ECO:0007669"/>
    <property type="project" value="UniProtKB-KW"/>
</dbReference>
<dbReference type="InterPro" id="IPR000847">
    <property type="entry name" value="LysR_HTH_N"/>
</dbReference>
<comment type="similarity">
    <text evidence="1">Belongs to the LysR transcriptional regulatory family.</text>
</comment>
<feature type="domain" description="HTH lysR-type" evidence="5">
    <location>
        <begin position="1"/>
        <end position="58"/>
    </location>
</feature>
<sequence>MDIILARTYLEVIAAGNFVNAARRLNITQSAVSLRIKKLEELLGQPVFMRTKSGTSLTPAGRQFERFALTLVKVWEEARHQVSVPAGYTERLVIGGQYSLLPGLTMRWFGRLEQRLPDVAFRIEAGMADRLIRQMVEGVLDIAIMYRPQLRPGLAVEQILGGDLVMVSADPDFGPELDERYIFMDWGEEFVAAHNAAFPDQDIPRSSFATGALSLNFIVNTHKAAYFPARLVRDYLDTGQLHLVNGAPSFSNPVFVVYQTDLDPSLRAAALEELHAVAKLADAATQDVLRELDAG</sequence>
<dbReference type="PROSITE" id="PS50931">
    <property type="entry name" value="HTH_LYSR"/>
    <property type="match status" value="1"/>
</dbReference>
<evidence type="ECO:0000256" key="3">
    <source>
        <dbReference type="ARBA" id="ARBA00023125"/>
    </source>
</evidence>
<evidence type="ECO:0000256" key="2">
    <source>
        <dbReference type="ARBA" id="ARBA00023015"/>
    </source>
</evidence>
<dbReference type="PANTHER" id="PTHR30579:SF8">
    <property type="entry name" value="HTH-TYPE TRANSCRIPTIONAL REGULATOR HDFR"/>
    <property type="match status" value="1"/>
</dbReference>
<accession>A0A2S3V2X6</accession>
<dbReference type="PANTHER" id="PTHR30579">
    <property type="entry name" value="TRANSCRIPTIONAL REGULATOR"/>
    <property type="match status" value="1"/>
</dbReference>
<dbReference type="Pfam" id="PF03466">
    <property type="entry name" value="LysR_substrate"/>
    <property type="match status" value="1"/>
</dbReference>
<proteinExistence type="inferred from homology"/>
<dbReference type="OrthoDB" id="9815174at2"/>
<dbReference type="GO" id="GO:0003700">
    <property type="term" value="F:DNA-binding transcription factor activity"/>
    <property type="evidence" value="ECO:0007669"/>
    <property type="project" value="InterPro"/>
</dbReference>
<comment type="caution">
    <text evidence="6">The sequence shown here is derived from an EMBL/GenBank/DDBJ whole genome shotgun (WGS) entry which is preliminary data.</text>
</comment>
<dbReference type="InterPro" id="IPR005119">
    <property type="entry name" value="LysR_subst-bd"/>
</dbReference>
<evidence type="ECO:0000313" key="6">
    <source>
        <dbReference type="EMBL" id="POF34133.1"/>
    </source>
</evidence>
<organism evidence="6 7">
    <name type="scientific">Roseibium marinum</name>
    <dbReference type="NCBI Taxonomy" id="281252"/>
    <lineage>
        <taxon>Bacteria</taxon>
        <taxon>Pseudomonadati</taxon>
        <taxon>Pseudomonadota</taxon>
        <taxon>Alphaproteobacteria</taxon>
        <taxon>Hyphomicrobiales</taxon>
        <taxon>Stappiaceae</taxon>
        <taxon>Roseibium</taxon>
    </lineage>
</organism>
<reference evidence="6 7" key="1">
    <citation type="submission" date="2018-01" db="EMBL/GenBank/DDBJ databases">
        <title>Genomic Encyclopedia of Archaeal and Bacterial Type Strains, Phase II (KMG-II): from individual species to whole genera.</title>
        <authorList>
            <person name="Goeker M."/>
        </authorList>
    </citation>
    <scope>NUCLEOTIDE SEQUENCE [LARGE SCALE GENOMIC DNA]</scope>
    <source>
        <strain evidence="6 7">DSM 17023</strain>
    </source>
</reference>
<dbReference type="EMBL" id="PPCN01000001">
    <property type="protein sequence ID" value="POF34133.1"/>
    <property type="molecule type" value="Genomic_DNA"/>
</dbReference>
<dbReference type="InterPro" id="IPR036390">
    <property type="entry name" value="WH_DNA-bd_sf"/>
</dbReference>
<dbReference type="AlphaFoldDB" id="A0A2S3V2X6"/>
<evidence type="ECO:0000256" key="4">
    <source>
        <dbReference type="ARBA" id="ARBA00023163"/>
    </source>
</evidence>
<keyword evidence="2" id="KW-0805">Transcription regulation</keyword>
<evidence type="ECO:0000313" key="7">
    <source>
        <dbReference type="Proteomes" id="UP000236959"/>
    </source>
</evidence>
<protein>
    <submittedName>
        <fullName evidence="6">DNA-binding transcriptional LysR family regulator</fullName>
    </submittedName>
</protein>
<evidence type="ECO:0000256" key="1">
    <source>
        <dbReference type="ARBA" id="ARBA00009437"/>
    </source>
</evidence>
<dbReference type="Pfam" id="PF00126">
    <property type="entry name" value="HTH_1"/>
    <property type="match status" value="1"/>
</dbReference>
<dbReference type="PRINTS" id="PR00039">
    <property type="entry name" value="HTHLYSR"/>
</dbReference>
<dbReference type="InterPro" id="IPR050176">
    <property type="entry name" value="LTTR"/>
</dbReference>
<dbReference type="SUPFAM" id="SSF46785">
    <property type="entry name" value="Winged helix' DNA-binding domain"/>
    <property type="match status" value="1"/>
</dbReference>
<name>A0A2S3V2X6_9HYPH</name>
<dbReference type="InterPro" id="IPR036388">
    <property type="entry name" value="WH-like_DNA-bd_sf"/>
</dbReference>
<dbReference type="Proteomes" id="UP000236959">
    <property type="component" value="Unassembled WGS sequence"/>
</dbReference>
<gene>
    <name evidence="6" type="ORF">CLV41_101585</name>
</gene>
<keyword evidence="4" id="KW-0804">Transcription</keyword>
<evidence type="ECO:0000259" key="5">
    <source>
        <dbReference type="PROSITE" id="PS50931"/>
    </source>
</evidence>
<dbReference type="SUPFAM" id="SSF53850">
    <property type="entry name" value="Periplasmic binding protein-like II"/>
    <property type="match status" value="1"/>
</dbReference>
<keyword evidence="3 6" id="KW-0238">DNA-binding</keyword>
<dbReference type="RefSeq" id="WP_103220759.1">
    <property type="nucleotide sequence ID" value="NZ_PPCN01000001.1"/>
</dbReference>
<dbReference type="Gene3D" id="1.10.10.10">
    <property type="entry name" value="Winged helix-like DNA-binding domain superfamily/Winged helix DNA-binding domain"/>
    <property type="match status" value="1"/>
</dbReference>